<dbReference type="STRING" id="661478.OP10G_0174"/>
<dbReference type="Proteomes" id="UP000027982">
    <property type="component" value="Chromosome"/>
</dbReference>
<gene>
    <name evidence="1" type="ORF">OP10G_0174</name>
</gene>
<dbReference type="HOGENOM" id="CLU_926694_0_0_0"/>
<dbReference type="EMBL" id="CP007139">
    <property type="protein sequence ID" value="AIE83542.1"/>
    <property type="molecule type" value="Genomic_DNA"/>
</dbReference>
<sequence length="300" mass="30407">MPAGFDRTAATTLSFPPGTAYAQMPWAINGRLSAEHMNRLLVDLANYGMYGGNGFGIFDGFNVAAGAGLDVTVSAGHGMGPGPIYLPDTAHGSLPNNTTVYLWLVLAPGAFPDSAIVSHGTNPAAPPAGTIFHLATLTTAGGIVTAIDGSGVPYLRGGFVVRTTFDRGAPLDTPPVPIRTITQAGMYDWHAGAHRPLGNPVFQGSFGAHVQLVAADAPTQVLTPTGAGLHVSLPVSPIYGTPPLVIVNGAPTGGNSFDLKVGSTVVATLAPGMSAGPIVTVPDTTGHAAYSSSTITPNSF</sequence>
<name>A0A068NJE0_FIMGI</name>
<reference evidence="1 2" key="1">
    <citation type="journal article" date="2014" name="PLoS ONE">
        <title>The first complete genome sequence of the class fimbriimonadia in the phylum armatimonadetes.</title>
        <authorList>
            <person name="Hu Z.Y."/>
            <person name="Wang Y.Z."/>
            <person name="Im W.T."/>
            <person name="Wang S.Y."/>
            <person name="Zhao G.P."/>
            <person name="Zheng H.J."/>
            <person name="Quan Z.X."/>
        </authorList>
    </citation>
    <scope>NUCLEOTIDE SEQUENCE [LARGE SCALE GENOMIC DNA]</scope>
    <source>
        <strain evidence="1">Gsoil 348</strain>
    </source>
</reference>
<proteinExistence type="predicted"/>
<evidence type="ECO:0000313" key="2">
    <source>
        <dbReference type="Proteomes" id="UP000027982"/>
    </source>
</evidence>
<organism evidence="1 2">
    <name type="scientific">Fimbriimonas ginsengisoli Gsoil 348</name>
    <dbReference type="NCBI Taxonomy" id="661478"/>
    <lineage>
        <taxon>Bacteria</taxon>
        <taxon>Bacillati</taxon>
        <taxon>Armatimonadota</taxon>
        <taxon>Fimbriimonadia</taxon>
        <taxon>Fimbriimonadales</taxon>
        <taxon>Fimbriimonadaceae</taxon>
        <taxon>Fimbriimonas</taxon>
    </lineage>
</organism>
<keyword evidence="2" id="KW-1185">Reference proteome</keyword>
<evidence type="ECO:0000313" key="1">
    <source>
        <dbReference type="EMBL" id="AIE83542.1"/>
    </source>
</evidence>
<protein>
    <submittedName>
        <fullName evidence="1">Uncharacterized protein</fullName>
    </submittedName>
</protein>
<accession>A0A068NJE0</accession>
<dbReference type="AlphaFoldDB" id="A0A068NJE0"/>
<dbReference type="KEGG" id="fgi:OP10G_0174"/>